<dbReference type="SUPFAM" id="SSF56112">
    <property type="entry name" value="Protein kinase-like (PK-like)"/>
    <property type="match status" value="1"/>
</dbReference>
<proteinExistence type="predicted"/>
<keyword evidence="6" id="KW-0067">ATP-binding</keyword>
<organism evidence="10 11">
    <name type="scientific">Calocera cornea HHB12733</name>
    <dbReference type="NCBI Taxonomy" id="1353952"/>
    <lineage>
        <taxon>Eukaryota</taxon>
        <taxon>Fungi</taxon>
        <taxon>Dikarya</taxon>
        <taxon>Basidiomycota</taxon>
        <taxon>Agaricomycotina</taxon>
        <taxon>Dacrymycetes</taxon>
        <taxon>Dacrymycetales</taxon>
        <taxon>Dacrymycetaceae</taxon>
        <taxon>Calocera</taxon>
    </lineage>
</organism>
<feature type="domain" description="Protein kinase" evidence="9">
    <location>
        <begin position="1"/>
        <end position="274"/>
    </location>
</feature>
<dbReference type="SMART" id="SM00220">
    <property type="entry name" value="S_TKc"/>
    <property type="match status" value="1"/>
</dbReference>
<keyword evidence="5 10" id="KW-0418">Kinase</keyword>
<reference evidence="10 11" key="1">
    <citation type="journal article" date="2016" name="Mol. Biol. Evol.">
        <title>Comparative Genomics of Early-Diverging Mushroom-Forming Fungi Provides Insights into the Origins of Lignocellulose Decay Capabilities.</title>
        <authorList>
            <person name="Nagy L.G."/>
            <person name="Riley R."/>
            <person name="Tritt A."/>
            <person name="Adam C."/>
            <person name="Daum C."/>
            <person name="Floudas D."/>
            <person name="Sun H."/>
            <person name="Yadav J.S."/>
            <person name="Pangilinan J."/>
            <person name="Larsson K.H."/>
            <person name="Matsuura K."/>
            <person name="Barry K."/>
            <person name="Labutti K."/>
            <person name="Kuo R."/>
            <person name="Ohm R.A."/>
            <person name="Bhattacharya S.S."/>
            <person name="Shirouzu T."/>
            <person name="Yoshinaga Y."/>
            <person name="Martin F.M."/>
            <person name="Grigoriev I.V."/>
            <person name="Hibbett D.S."/>
        </authorList>
    </citation>
    <scope>NUCLEOTIDE SEQUENCE [LARGE SCALE GENOMIC DNA]</scope>
    <source>
        <strain evidence="10 11">HHB12733</strain>
    </source>
</reference>
<dbReference type="GO" id="GO:0005737">
    <property type="term" value="C:cytoplasm"/>
    <property type="evidence" value="ECO:0007669"/>
    <property type="project" value="TreeGrafter"/>
</dbReference>
<dbReference type="EC" id="2.7.11.1" evidence="1"/>
<name>A0A165EBF3_9BASI</name>
<dbReference type="InterPro" id="IPR051334">
    <property type="entry name" value="SRPK"/>
</dbReference>
<evidence type="ECO:0000256" key="1">
    <source>
        <dbReference type="ARBA" id="ARBA00012513"/>
    </source>
</evidence>
<accession>A0A165EBF3</accession>
<dbReference type="PROSITE" id="PS50011">
    <property type="entry name" value="PROTEIN_KINASE_DOM"/>
    <property type="match status" value="1"/>
</dbReference>
<comment type="catalytic activity">
    <reaction evidence="8">
        <text>L-seryl-[protein] + ATP = O-phospho-L-seryl-[protein] + ADP + H(+)</text>
        <dbReference type="Rhea" id="RHEA:17989"/>
        <dbReference type="Rhea" id="RHEA-COMP:9863"/>
        <dbReference type="Rhea" id="RHEA-COMP:11604"/>
        <dbReference type="ChEBI" id="CHEBI:15378"/>
        <dbReference type="ChEBI" id="CHEBI:29999"/>
        <dbReference type="ChEBI" id="CHEBI:30616"/>
        <dbReference type="ChEBI" id="CHEBI:83421"/>
        <dbReference type="ChEBI" id="CHEBI:456216"/>
        <dbReference type="EC" id="2.7.11.1"/>
    </reaction>
</comment>
<keyword evidence="3" id="KW-0808">Transferase</keyword>
<dbReference type="InterPro" id="IPR008266">
    <property type="entry name" value="Tyr_kinase_AS"/>
</dbReference>
<dbReference type="GO" id="GO:0000245">
    <property type="term" value="P:spliceosomal complex assembly"/>
    <property type="evidence" value="ECO:0007669"/>
    <property type="project" value="TreeGrafter"/>
</dbReference>
<dbReference type="InterPro" id="IPR011009">
    <property type="entry name" value="Kinase-like_dom_sf"/>
</dbReference>
<evidence type="ECO:0000256" key="5">
    <source>
        <dbReference type="ARBA" id="ARBA00022777"/>
    </source>
</evidence>
<dbReference type="GO" id="GO:0050684">
    <property type="term" value="P:regulation of mRNA processing"/>
    <property type="evidence" value="ECO:0007669"/>
    <property type="project" value="TreeGrafter"/>
</dbReference>
<dbReference type="AlphaFoldDB" id="A0A165EBF3"/>
<evidence type="ECO:0000256" key="3">
    <source>
        <dbReference type="ARBA" id="ARBA00022679"/>
    </source>
</evidence>
<comment type="catalytic activity">
    <reaction evidence="7">
        <text>L-threonyl-[protein] + ATP = O-phospho-L-threonyl-[protein] + ADP + H(+)</text>
        <dbReference type="Rhea" id="RHEA:46608"/>
        <dbReference type="Rhea" id="RHEA-COMP:11060"/>
        <dbReference type="Rhea" id="RHEA-COMP:11605"/>
        <dbReference type="ChEBI" id="CHEBI:15378"/>
        <dbReference type="ChEBI" id="CHEBI:30013"/>
        <dbReference type="ChEBI" id="CHEBI:30616"/>
        <dbReference type="ChEBI" id="CHEBI:61977"/>
        <dbReference type="ChEBI" id="CHEBI:456216"/>
        <dbReference type="EC" id="2.7.11.1"/>
    </reaction>
</comment>
<dbReference type="PROSITE" id="PS00109">
    <property type="entry name" value="PROTEIN_KINASE_TYR"/>
    <property type="match status" value="1"/>
</dbReference>
<dbReference type="PANTHER" id="PTHR47634:SF9">
    <property type="entry name" value="PROTEIN KINASE DOMAIN-CONTAINING PROTEIN-RELATED"/>
    <property type="match status" value="1"/>
</dbReference>
<evidence type="ECO:0000313" key="10">
    <source>
        <dbReference type="EMBL" id="KZT54494.1"/>
    </source>
</evidence>
<dbReference type="Proteomes" id="UP000076842">
    <property type="component" value="Unassembled WGS sequence"/>
</dbReference>
<keyword evidence="4" id="KW-0547">Nucleotide-binding</keyword>
<dbReference type="OrthoDB" id="5979581at2759"/>
<dbReference type="GO" id="GO:0004674">
    <property type="term" value="F:protein serine/threonine kinase activity"/>
    <property type="evidence" value="ECO:0007669"/>
    <property type="project" value="UniProtKB-KW"/>
</dbReference>
<keyword evidence="2" id="KW-0723">Serine/threonine-protein kinase</keyword>
<dbReference type="InParanoid" id="A0A165EBF3"/>
<evidence type="ECO:0000256" key="2">
    <source>
        <dbReference type="ARBA" id="ARBA00022527"/>
    </source>
</evidence>
<evidence type="ECO:0000259" key="9">
    <source>
        <dbReference type="PROSITE" id="PS50011"/>
    </source>
</evidence>
<protein>
    <recommendedName>
        <fullName evidence="1">non-specific serine/threonine protein kinase</fullName>
        <ecNumber evidence="1">2.7.11.1</ecNumber>
    </recommendedName>
</protein>
<evidence type="ECO:0000256" key="4">
    <source>
        <dbReference type="ARBA" id="ARBA00022741"/>
    </source>
</evidence>
<dbReference type="PANTHER" id="PTHR47634">
    <property type="entry name" value="PROTEIN KINASE DOMAIN-CONTAINING PROTEIN-RELATED"/>
    <property type="match status" value="1"/>
</dbReference>
<keyword evidence="11" id="KW-1185">Reference proteome</keyword>
<dbReference type="GO" id="GO:0005524">
    <property type="term" value="F:ATP binding"/>
    <property type="evidence" value="ECO:0007669"/>
    <property type="project" value="UniProtKB-KW"/>
</dbReference>
<dbReference type="STRING" id="1353952.A0A165EBF3"/>
<gene>
    <name evidence="10" type="ORF">CALCODRAFT_438573</name>
</gene>
<dbReference type="EMBL" id="KV424013">
    <property type="protein sequence ID" value="KZT54494.1"/>
    <property type="molecule type" value="Genomic_DNA"/>
</dbReference>
<dbReference type="Pfam" id="PF00069">
    <property type="entry name" value="Pkinase"/>
    <property type="match status" value="1"/>
</dbReference>
<evidence type="ECO:0000256" key="6">
    <source>
        <dbReference type="ARBA" id="ARBA00022840"/>
    </source>
</evidence>
<evidence type="ECO:0000256" key="8">
    <source>
        <dbReference type="ARBA" id="ARBA00048679"/>
    </source>
</evidence>
<sequence>VAMKVMCAGFSSSVFARNELAFLRRIKEANPGHPGYCHVLTLLSNFSIPTVLGRHSCLVTPLLAQPLSMVMAHSLPLSWKKKAIREILLGLVYLHDECGIIHTDLSGNNILVQIPDMIKISDIALTKEGWIELSIAEEPPTVAFPVQSVHGFCNCILTLEGTASWKEGVHTEMVQSNATRAPEVRLGGPWNSLVDEWSLGHVVYELVTGSHLIQPPSMPGQAFDDDYCLAYIRVLLGDYSKEFLQECRRADTFFHEQGAPQTSPSRMGLKHPVLICYQETLFMTRW</sequence>
<evidence type="ECO:0000313" key="11">
    <source>
        <dbReference type="Proteomes" id="UP000076842"/>
    </source>
</evidence>
<evidence type="ECO:0000256" key="7">
    <source>
        <dbReference type="ARBA" id="ARBA00047899"/>
    </source>
</evidence>
<dbReference type="Gene3D" id="1.10.510.10">
    <property type="entry name" value="Transferase(Phosphotransferase) domain 1"/>
    <property type="match status" value="1"/>
</dbReference>
<dbReference type="GO" id="GO:0005634">
    <property type="term" value="C:nucleus"/>
    <property type="evidence" value="ECO:0007669"/>
    <property type="project" value="TreeGrafter"/>
</dbReference>
<dbReference type="InterPro" id="IPR000719">
    <property type="entry name" value="Prot_kinase_dom"/>
</dbReference>
<feature type="non-terminal residue" evidence="10">
    <location>
        <position position="1"/>
    </location>
</feature>
<dbReference type="Gene3D" id="3.30.200.20">
    <property type="entry name" value="Phosphorylase Kinase, domain 1"/>
    <property type="match status" value="1"/>
</dbReference>